<evidence type="ECO:0000313" key="3">
    <source>
        <dbReference type="EMBL" id="AGP79932.1"/>
    </source>
</evidence>
<feature type="compositionally biased region" description="Basic and acidic residues" evidence="1">
    <location>
        <begin position="818"/>
        <end position="840"/>
    </location>
</feature>
<feature type="compositionally biased region" description="Basic and acidic residues" evidence="1">
    <location>
        <begin position="629"/>
        <end position="642"/>
    </location>
</feature>
<dbReference type="AlphaFoldDB" id="S5AIC6"/>
<feature type="compositionally biased region" description="Acidic residues" evidence="1">
    <location>
        <begin position="471"/>
        <end position="483"/>
    </location>
</feature>
<evidence type="ECO:0000256" key="1">
    <source>
        <dbReference type="SAM" id="MobiDB-lite"/>
    </source>
</evidence>
<feature type="compositionally biased region" description="Basic and acidic residues" evidence="1">
    <location>
        <begin position="555"/>
        <end position="565"/>
    </location>
</feature>
<accession>S5AIC6</accession>
<feature type="compositionally biased region" description="Basic and acidic residues" evidence="1">
    <location>
        <begin position="610"/>
        <end position="622"/>
    </location>
</feature>
<dbReference type="NCBIfam" id="NF041494">
    <property type="entry name" value="MobH"/>
    <property type="match status" value="1"/>
</dbReference>
<protein>
    <submittedName>
        <fullName evidence="3">Type IV conjugative transfer system protein TraI</fullName>
    </submittedName>
</protein>
<dbReference type="BioCyc" id="AMAC1300253:G12YX-3579-MONOMER"/>
<feature type="domain" description="Uncharacterised" evidence="2">
    <location>
        <begin position="86"/>
        <end position="381"/>
    </location>
</feature>
<organism evidence="3 4">
    <name type="scientific">Alteromonas mediterranea 615</name>
    <dbReference type="NCBI Taxonomy" id="1300253"/>
    <lineage>
        <taxon>Bacteria</taxon>
        <taxon>Pseudomonadati</taxon>
        <taxon>Pseudomonadota</taxon>
        <taxon>Gammaproteobacteria</taxon>
        <taxon>Alteromonadales</taxon>
        <taxon>Alteromonadaceae</taxon>
        <taxon>Alteromonas/Salinimonas group</taxon>
        <taxon>Alteromonas</taxon>
    </lineage>
</organism>
<dbReference type="EMBL" id="CP004847">
    <property type="protein sequence ID" value="AGP79932.1"/>
    <property type="molecule type" value="Genomic_DNA"/>
</dbReference>
<dbReference type="KEGG" id="amh:I633_22561"/>
<feature type="compositionally biased region" description="Polar residues" evidence="1">
    <location>
        <begin position="679"/>
        <end position="690"/>
    </location>
</feature>
<evidence type="ECO:0000313" key="4">
    <source>
        <dbReference type="Proteomes" id="UP000014909"/>
    </source>
</evidence>
<feature type="compositionally biased region" description="Low complexity" evidence="1">
    <location>
        <begin position="485"/>
        <end position="496"/>
    </location>
</feature>
<geneLocation type="plasmid" evidence="3">
    <name>unnamed</name>
</geneLocation>
<dbReference type="PATRIC" id="fig|1300253.3.peg.4699"/>
<proteinExistence type="predicted"/>
<evidence type="ECO:0000259" key="2">
    <source>
        <dbReference type="Pfam" id="PF07514"/>
    </source>
</evidence>
<reference evidence="3 4" key="1">
    <citation type="journal article" date="2013" name="Genome Biol. Evol.">
        <title>Genomic Diversity of "Deep Ecotype" Alteromonas macleodii Isolates: Evidence for Pan-Mediterranean Clonal Frames.</title>
        <authorList>
            <person name="Lopez-Perez M."/>
            <person name="Gonzaga A."/>
            <person name="Rodriguez-Valera F."/>
        </authorList>
    </citation>
    <scope>NUCLEOTIDE SEQUENCE [LARGE SCALE GENOMIC DNA]</scope>
    <source>
        <strain evidence="4">'English Channel 615'</strain>
        <plasmid evidence="4">Plasmid</plasmid>
    </source>
</reference>
<dbReference type="HOGENOM" id="CLU_308747_0_0_6"/>
<feature type="compositionally biased region" description="Basic and acidic residues" evidence="1">
    <location>
        <begin position="790"/>
        <end position="801"/>
    </location>
</feature>
<dbReference type="Proteomes" id="UP000014909">
    <property type="component" value="Plasmid unnamed"/>
</dbReference>
<feature type="region of interest" description="Disordered" evidence="1">
    <location>
        <begin position="782"/>
        <end position="840"/>
    </location>
</feature>
<keyword evidence="3" id="KW-0614">Plasmid</keyword>
<dbReference type="InterPro" id="IPR011119">
    <property type="entry name" value="Unchr_helicase_relaxase_TraI"/>
</dbReference>
<sequence>MLKSLLNAFNKNKASATVTQERAIVDIYGRPVEDALEYFYPKQIKGIPVFSVDSIYDHYYESKIKDIIEHCGIGDHREHEGKQVREILYAEVIKRYIEYVHMIPASEDQHHSTPGGMIVHSLEASRWAQKWAKSKTPPSTGMHDLDRRSRPAYKYAAWLATLMHDAGKVLRDIVIDAVDIEVDGKNERVSRDRPVPTWRPQKESLVDWAKRFHVATYSVTYIEREHNRHNIDSIQLLNPVLGTGYALNYLLDSPADVHGSLVRLLSGHDNRLDYITSAKQYGDQMSSARNMGLSDNSAYLVDKKISTHGRIIRAMRIARTTWNFNVTGAHAWIIGGEVYLRYQKAFHSIINTAKKHELNIPGAVETVLNIMEDNHIIQSYSDEYKSILFTPGTFTKEELLEIITGQRNAIWEEIIRVKWKGYVFNDDPAPDSMSGVYTIPSHEKFYQIDERGIVHELNRDELVALSTPVNDSDDGNTYADEDFAPSTPVQQSPQPTSEEDDSTSPTQVENTSVANGQAGEHPHTNTTAPSQQTEAPDEDKKATSAQNKKASPKQDAIKKAIEEAKKNKKPKPKMEFKNAPSDAPMSTTDKKQEAEGKRDTQPGAPSKGAPRKETHSATDKKVAAQKAVPGKEEASSKDESKEASNNATKAERGRKQNTPERQDTSARDNHLHAEEKSAESTNKGKSNSAVISDKKKQASSTDNETSFPAIKLDRVKRHKIPRHASTFVCIDDVVKENNLASRADAINVMRQQGLAEESKGNALVVAHRLNGKLVQMVGVNDEQAQSNQKGDAKAVSSKDTKTTGAKPRSNGNPPSLNDKNKSEPSRRPESREKQEEKSIDWEAVFASDSASIHGLQIKIKNAPKGTLGAYLRGLSDSLEEGKSLSTVAVEYKSKAAIKTIPLLNYINTQRSSPIRYRHIKGAILKAGEQVESEKVGIESIVVINGQSINKIKIEE</sequence>
<name>S5AIC6_9ALTE</name>
<dbReference type="Gene3D" id="1.10.3210.40">
    <property type="match status" value="1"/>
</dbReference>
<feature type="compositionally biased region" description="Polar residues" evidence="1">
    <location>
        <begin position="503"/>
        <end position="515"/>
    </location>
</feature>
<gene>
    <name evidence="3" type="ORF">I633_22561</name>
</gene>
<feature type="compositionally biased region" description="Basic and acidic residues" evidence="1">
    <location>
        <begin position="649"/>
        <end position="678"/>
    </location>
</feature>
<feature type="compositionally biased region" description="Polar residues" evidence="1">
    <location>
        <begin position="524"/>
        <end position="534"/>
    </location>
</feature>
<feature type="compositionally biased region" description="Basic and acidic residues" evidence="1">
    <location>
        <begin position="588"/>
        <end position="600"/>
    </location>
</feature>
<feature type="region of interest" description="Disordered" evidence="1">
    <location>
        <begin position="467"/>
        <end position="705"/>
    </location>
</feature>
<dbReference type="Pfam" id="PF07514">
    <property type="entry name" value="TraI_2"/>
    <property type="match status" value="1"/>
</dbReference>